<dbReference type="OrthoDB" id="408373at2759"/>
<organism evidence="4 5">
    <name type="scientific">Lophium mytilinum</name>
    <dbReference type="NCBI Taxonomy" id="390894"/>
    <lineage>
        <taxon>Eukaryota</taxon>
        <taxon>Fungi</taxon>
        <taxon>Dikarya</taxon>
        <taxon>Ascomycota</taxon>
        <taxon>Pezizomycotina</taxon>
        <taxon>Dothideomycetes</taxon>
        <taxon>Pleosporomycetidae</taxon>
        <taxon>Mytilinidiales</taxon>
        <taxon>Mytilinidiaceae</taxon>
        <taxon>Lophium</taxon>
    </lineage>
</organism>
<keyword evidence="1 4" id="KW-0378">Hydrolase</keyword>
<keyword evidence="5" id="KW-1185">Reference proteome</keyword>
<dbReference type="PANTHER" id="PTHR43329">
    <property type="entry name" value="EPOXIDE HYDROLASE"/>
    <property type="match status" value="1"/>
</dbReference>
<dbReference type="Gene3D" id="3.40.50.1820">
    <property type="entry name" value="alpha/beta hydrolase"/>
    <property type="match status" value="1"/>
</dbReference>
<dbReference type="Pfam" id="PF00561">
    <property type="entry name" value="Abhydrolase_1"/>
    <property type="match status" value="1"/>
</dbReference>
<comment type="similarity">
    <text evidence="2">Belongs to the AB hydrolase superfamily. Epoxide hydrolase family.</text>
</comment>
<dbReference type="AlphaFoldDB" id="A0A6A6QRF0"/>
<evidence type="ECO:0000313" key="5">
    <source>
        <dbReference type="Proteomes" id="UP000799750"/>
    </source>
</evidence>
<dbReference type="PRINTS" id="PR00412">
    <property type="entry name" value="EPOXHYDRLASE"/>
</dbReference>
<gene>
    <name evidence="4" type="ORF">BU16DRAFT_550688</name>
</gene>
<dbReference type="InterPro" id="IPR000073">
    <property type="entry name" value="AB_hydrolase_1"/>
</dbReference>
<dbReference type="EMBL" id="MU004190">
    <property type="protein sequence ID" value="KAF2494961.1"/>
    <property type="molecule type" value="Genomic_DNA"/>
</dbReference>
<evidence type="ECO:0000313" key="4">
    <source>
        <dbReference type="EMBL" id="KAF2494961.1"/>
    </source>
</evidence>
<accession>A0A6A6QRF0</accession>
<feature type="domain" description="AB hydrolase-1" evidence="3">
    <location>
        <begin position="54"/>
        <end position="290"/>
    </location>
</feature>
<evidence type="ECO:0000256" key="1">
    <source>
        <dbReference type="ARBA" id="ARBA00022801"/>
    </source>
</evidence>
<dbReference type="InterPro" id="IPR029058">
    <property type="entry name" value="AB_hydrolase_fold"/>
</dbReference>
<reference evidence="4" key="1">
    <citation type="journal article" date="2020" name="Stud. Mycol.">
        <title>101 Dothideomycetes genomes: a test case for predicting lifestyles and emergence of pathogens.</title>
        <authorList>
            <person name="Haridas S."/>
            <person name="Albert R."/>
            <person name="Binder M."/>
            <person name="Bloem J."/>
            <person name="Labutti K."/>
            <person name="Salamov A."/>
            <person name="Andreopoulos B."/>
            <person name="Baker S."/>
            <person name="Barry K."/>
            <person name="Bills G."/>
            <person name="Bluhm B."/>
            <person name="Cannon C."/>
            <person name="Castanera R."/>
            <person name="Culley D."/>
            <person name="Daum C."/>
            <person name="Ezra D."/>
            <person name="Gonzalez J."/>
            <person name="Henrissat B."/>
            <person name="Kuo A."/>
            <person name="Liang C."/>
            <person name="Lipzen A."/>
            <person name="Lutzoni F."/>
            <person name="Magnuson J."/>
            <person name="Mondo S."/>
            <person name="Nolan M."/>
            <person name="Ohm R."/>
            <person name="Pangilinan J."/>
            <person name="Park H.-J."/>
            <person name="Ramirez L."/>
            <person name="Alfaro M."/>
            <person name="Sun H."/>
            <person name="Tritt A."/>
            <person name="Yoshinaga Y."/>
            <person name="Zwiers L.-H."/>
            <person name="Turgeon B."/>
            <person name="Goodwin S."/>
            <person name="Spatafora J."/>
            <person name="Crous P."/>
            <person name="Grigoriev I."/>
        </authorList>
    </citation>
    <scope>NUCLEOTIDE SEQUENCE</scope>
    <source>
        <strain evidence="4">CBS 269.34</strain>
    </source>
</reference>
<dbReference type="GO" id="GO:0016787">
    <property type="term" value="F:hydrolase activity"/>
    <property type="evidence" value="ECO:0007669"/>
    <property type="project" value="UniProtKB-KW"/>
</dbReference>
<protein>
    <submittedName>
        <fullName evidence="4">Putative hydrolase</fullName>
    </submittedName>
</protein>
<dbReference type="Proteomes" id="UP000799750">
    <property type="component" value="Unassembled WGS sequence"/>
</dbReference>
<evidence type="ECO:0000259" key="3">
    <source>
        <dbReference type="Pfam" id="PF00561"/>
    </source>
</evidence>
<dbReference type="SUPFAM" id="SSF53474">
    <property type="entry name" value="alpha/beta-Hydrolases"/>
    <property type="match status" value="1"/>
</dbReference>
<name>A0A6A6QRF0_9PEZI</name>
<sequence length="313" mass="35242">MLYPPPRRQSHYWSTCRIITQELYLRNLVSPAGEDIAITNGNVTLHYTKYGRGPLLIFVHGFPDHADTWATFQVPFFARTHTVLTPYLRGYPPSSVPADVSAYSSANFVSDLLAILDHEKAEKASIVGHDVGGGVVQYFALAHPERVEALVLVNTVVLPNFVRLIEFDPDQEYRAKYTIALEAYHAGDPVPQQVFDILASIRNETYRAEVTKYIEKGPIDGMLHFYNDNYPEPPYGKNISTAGMVEKVPTLIVWGTDDQYFSPKNYDGLAGWFEKGVRLVTVPGASHWSFRDQPEKFNVEVDGFLRTVGELRG</sequence>
<evidence type="ECO:0000256" key="2">
    <source>
        <dbReference type="ARBA" id="ARBA00038334"/>
    </source>
</evidence>
<dbReference type="InterPro" id="IPR000639">
    <property type="entry name" value="Epox_hydrolase-like"/>
</dbReference>
<proteinExistence type="inferred from homology"/>
<dbReference type="PRINTS" id="PR00111">
    <property type="entry name" value="ABHYDROLASE"/>
</dbReference>